<evidence type="ECO:0000313" key="4">
    <source>
        <dbReference type="Proteomes" id="UP000730739"/>
    </source>
</evidence>
<feature type="domain" description="EamA" evidence="2">
    <location>
        <begin position="171"/>
        <end position="298"/>
    </location>
</feature>
<comment type="caution">
    <text evidence="3">The sequence shown here is derived from an EMBL/GenBank/DDBJ whole genome shotgun (WGS) entry which is preliminary data.</text>
</comment>
<dbReference type="PANTHER" id="PTHR22911:SF135">
    <property type="entry name" value="BLR4310 PROTEIN"/>
    <property type="match status" value="1"/>
</dbReference>
<keyword evidence="1" id="KW-0472">Membrane</keyword>
<keyword evidence="1" id="KW-1133">Transmembrane helix</keyword>
<gene>
    <name evidence="3" type="ORF">J2Z31_000779</name>
</gene>
<feature type="domain" description="EamA" evidence="2">
    <location>
        <begin position="28"/>
        <end position="159"/>
    </location>
</feature>
<name>A0ABS4QUX9_9HYPH</name>
<feature type="transmembrane region" description="Helical" evidence="1">
    <location>
        <begin position="256"/>
        <end position="275"/>
    </location>
</feature>
<feature type="transmembrane region" description="Helical" evidence="1">
    <location>
        <begin position="104"/>
        <end position="131"/>
    </location>
</feature>
<keyword evidence="1" id="KW-0812">Transmembrane</keyword>
<dbReference type="SUPFAM" id="SSF103481">
    <property type="entry name" value="Multidrug resistance efflux transporter EmrE"/>
    <property type="match status" value="2"/>
</dbReference>
<protein>
    <submittedName>
        <fullName evidence="3">Drug/metabolite transporter (DMT)-like permease</fullName>
    </submittedName>
</protein>
<feature type="transmembrane region" description="Helical" evidence="1">
    <location>
        <begin position="198"/>
        <end position="215"/>
    </location>
</feature>
<feature type="transmembrane region" description="Helical" evidence="1">
    <location>
        <begin position="24"/>
        <end position="42"/>
    </location>
</feature>
<feature type="transmembrane region" description="Helical" evidence="1">
    <location>
        <begin position="143"/>
        <end position="160"/>
    </location>
</feature>
<dbReference type="Pfam" id="PF00892">
    <property type="entry name" value="EamA"/>
    <property type="match status" value="2"/>
</dbReference>
<feature type="transmembrane region" description="Helical" evidence="1">
    <location>
        <begin position="281"/>
        <end position="299"/>
    </location>
</feature>
<proteinExistence type="predicted"/>
<dbReference type="PANTHER" id="PTHR22911">
    <property type="entry name" value="ACYL-MALONYL CONDENSING ENZYME-RELATED"/>
    <property type="match status" value="1"/>
</dbReference>
<reference evidence="3 4" key="1">
    <citation type="submission" date="2021-03" db="EMBL/GenBank/DDBJ databases">
        <title>Genomic Encyclopedia of Type Strains, Phase IV (KMG-IV): sequencing the most valuable type-strain genomes for metagenomic binning, comparative biology and taxonomic classification.</title>
        <authorList>
            <person name="Goeker M."/>
        </authorList>
    </citation>
    <scope>NUCLEOTIDE SEQUENCE [LARGE SCALE GENOMIC DNA]</scope>
    <source>
        <strain evidence="3 4">DSM 13372</strain>
    </source>
</reference>
<dbReference type="EMBL" id="JAGILA010000001">
    <property type="protein sequence ID" value="MBP2234289.1"/>
    <property type="molecule type" value="Genomic_DNA"/>
</dbReference>
<dbReference type="InterPro" id="IPR000620">
    <property type="entry name" value="EamA_dom"/>
</dbReference>
<sequence length="312" mass="33392">MAGAHEDPAMAVGTAPVSASHASAAARSGVLIMLIGMLMFSLNDVMGKWLVATYSVGQVVLIRSIAAGLILAPFLWLSGLKGLVAVERPGLQIARVTASTAEVFAFYFAVVTLPLADVMTYWLAAPIYVAAVSPLVLKEHVGWRRWTAIAIGFVGVVIALEPSSQAFTLPALISILGSMFFAFMMVSGRSLRGTPDTTLAFWQIVGAALAGLFWAPFDWTPLKPLDTALLALLGVVAMIAHVLVNRALKYADAATVAPLQYTLLFWAIIFGWLIFGDVPRLSMVLGAGLIVASGLFIFFREQQLKRQGRLKG</sequence>
<organism evidence="3 4">
    <name type="scientific">Sinorhizobium kostiense</name>
    <dbReference type="NCBI Taxonomy" id="76747"/>
    <lineage>
        <taxon>Bacteria</taxon>
        <taxon>Pseudomonadati</taxon>
        <taxon>Pseudomonadota</taxon>
        <taxon>Alphaproteobacteria</taxon>
        <taxon>Hyphomicrobiales</taxon>
        <taxon>Rhizobiaceae</taxon>
        <taxon>Sinorhizobium/Ensifer group</taxon>
        <taxon>Sinorhizobium</taxon>
    </lineage>
</organism>
<accession>A0ABS4QUX9</accession>
<evidence type="ECO:0000313" key="3">
    <source>
        <dbReference type="EMBL" id="MBP2234289.1"/>
    </source>
</evidence>
<feature type="transmembrane region" description="Helical" evidence="1">
    <location>
        <begin position="227"/>
        <end position="244"/>
    </location>
</feature>
<evidence type="ECO:0000256" key="1">
    <source>
        <dbReference type="SAM" id="Phobius"/>
    </source>
</evidence>
<dbReference type="Proteomes" id="UP000730739">
    <property type="component" value="Unassembled WGS sequence"/>
</dbReference>
<feature type="transmembrane region" description="Helical" evidence="1">
    <location>
        <begin position="49"/>
        <end position="76"/>
    </location>
</feature>
<dbReference type="InterPro" id="IPR037185">
    <property type="entry name" value="EmrE-like"/>
</dbReference>
<evidence type="ECO:0000259" key="2">
    <source>
        <dbReference type="Pfam" id="PF00892"/>
    </source>
</evidence>
<keyword evidence="4" id="KW-1185">Reference proteome</keyword>
<feature type="transmembrane region" description="Helical" evidence="1">
    <location>
        <begin position="166"/>
        <end position="186"/>
    </location>
</feature>